<comment type="caution">
    <text evidence="1">The sequence shown here is derived from an EMBL/GenBank/DDBJ whole genome shotgun (WGS) entry which is preliminary data.</text>
</comment>
<protein>
    <submittedName>
        <fullName evidence="1">Uncharacterized protein</fullName>
    </submittedName>
</protein>
<reference evidence="2" key="1">
    <citation type="submission" date="2015-03" db="EMBL/GenBank/DDBJ databases">
        <authorList>
            <consortium name="Pathogen Informatics"/>
        </authorList>
    </citation>
    <scope>NUCLEOTIDE SEQUENCE [LARGE SCALE GENOMIC DNA]</scope>
    <source>
        <strain evidence="2">N09902308</strain>
    </source>
</reference>
<evidence type="ECO:0000313" key="1">
    <source>
        <dbReference type="EMBL" id="COX00710.1"/>
    </source>
</evidence>
<organism evidence="1 2">
    <name type="scientific">Mycobacterium tuberculosis</name>
    <dbReference type="NCBI Taxonomy" id="1773"/>
    <lineage>
        <taxon>Bacteria</taxon>
        <taxon>Bacillati</taxon>
        <taxon>Actinomycetota</taxon>
        <taxon>Actinomycetes</taxon>
        <taxon>Mycobacteriales</taxon>
        <taxon>Mycobacteriaceae</taxon>
        <taxon>Mycobacterium</taxon>
        <taxon>Mycobacterium tuberculosis complex</taxon>
    </lineage>
</organism>
<proteinExistence type="predicted"/>
<dbReference type="AlphaFoldDB" id="A0A916PA47"/>
<dbReference type="EMBL" id="CSBK01000143">
    <property type="protein sequence ID" value="COX00710.1"/>
    <property type="molecule type" value="Genomic_DNA"/>
</dbReference>
<gene>
    <name evidence="1" type="ORF">ERS007739_00499</name>
</gene>
<name>A0A916PA47_MYCTX</name>
<accession>A0A916PA47</accession>
<sequence length="95" mass="10618">MDQLADRTQAAVAEVVDVVGFHRHLDAARNGHRGLTLVQADQIFDGGHDVFFGQRRRRDGLADMQPELLVDLIATDAGQVVALLLEEQVFQQRLR</sequence>
<dbReference type="Proteomes" id="UP000039021">
    <property type="component" value="Unassembled WGS sequence"/>
</dbReference>
<evidence type="ECO:0000313" key="2">
    <source>
        <dbReference type="Proteomes" id="UP000039021"/>
    </source>
</evidence>